<dbReference type="EMBL" id="JBHLZP010000809">
    <property type="protein sequence ID" value="MFB9839781.1"/>
    <property type="molecule type" value="Genomic_DNA"/>
</dbReference>
<proteinExistence type="predicted"/>
<dbReference type="RefSeq" id="WP_378212964.1">
    <property type="nucleotide sequence ID" value="NZ_JBHLZP010000809.1"/>
</dbReference>
<keyword evidence="3" id="KW-1185">Reference proteome</keyword>
<sequence length="135" mass="13270">MKVTPGTLLTTTMGTAGALIGPALLGSAAAVATPAVHLVTSIQTLARAPEGIRYAVSVRSVGGTARAATLVLSTFGPASWTAVAPGCLSSADRTALACDLGDLSPQGTRTLRFTARPGQGGSTQVPVVAQAGAVN</sequence>
<evidence type="ECO:0000313" key="2">
    <source>
        <dbReference type="EMBL" id="MFB9839781.1"/>
    </source>
</evidence>
<dbReference type="Proteomes" id="UP001589627">
    <property type="component" value="Unassembled WGS sequence"/>
</dbReference>
<feature type="non-terminal residue" evidence="2">
    <location>
        <position position="135"/>
    </location>
</feature>
<accession>A0ABV5YXM4</accession>
<name>A0ABV5YXM4_9ACTN</name>
<evidence type="ECO:0000313" key="3">
    <source>
        <dbReference type="Proteomes" id="UP001589627"/>
    </source>
</evidence>
<gene>
    <name evidence="2" type="ORF">ACFFNX_47315</name>
</gene>
<evidence type="ECO:0008006" key="4">
    <source>
        <dbReference type="Google" id="ProtNLM"/>
    </source>
</evidence>
<evidence type="ECO:0000256" key="1">
    <source>
        <dbReference type="SAM" id="SignalP"/>
    </source>
</evidence>
<comment type="caution">
    <text evidence="2">The sequence shown here is derived from an EMBL/GenBank/DDBJ whole genome shotgun (WGS) entry which is preliminary data.</text>
</comment>
<reference evidence="2 3" key="1">
    <citation type="submission" date="2024-09" db="EMBL/GenBank/DDBJ databases">
        <authorList>
            <person name="Sun Q."/>
            <person name="Mori K."/>
        </authorList>
    </citation>
    <scope>NUCLEOTIDE SEQUENCE [LARGE SCALE GENOMIC DNA]</scope>
    <source>
        <strain evidence="2 3">TBRC 0563</strain>
    </source>
</reference>
<feature type="chain" id="PRO_5047066352" description="DUF11 domain-containing protein" evidence="1">
    <location>
        <begin position="33"/>
        <end position="135"/>
    </location>
</feature>
<organism evidence="2 3">
    <name type="scientific">Actinoallomurus acaciae</name>
    <dbReference type="NCBI Taxonomy" id="502577"/>
    <lineage>
        <taxon>Bacteria</taxon>
        <taxon>Bacillati</taxon>
        <taxon>Actinomycetota</taxon>
        <taxon>Actinomycetes</taxon>
        <taxon>Streptosporangiales</taxon>
        <taxon>Thermomonosporaceae</taxon>
        <taxon>Actinoallomurus</taxon>
    </lineage>
</organism>
<protein>
    <recommendedName>
        <fullName evidence="4">DUF11 domain-containing protein</fullName>
    </recommendedName>
</protein>
<keyword evidence="1" id="KW-0732">Signal</keyword>
<feature type="signal peptide" evidence="1">
    <location>
        <begin position="1"/>
        <end position="32"/>
    </location>
</feature>